<dbReference type="InterPro" id="IPR035987">
    <property type="entry name" value="Ribosomal_uS8_sf"/>
</dbReference>
<comment type="function">
    <text evidence="1">One of the primary rRNA binding proteins, it binds directly to 16S rRNA central domain where it helps coordinate assembly of the platform of the 30S subunit.</text>
</comment>
<dbReference type="GO" id="GO:1990904">
    <property type="term" value="C:ribonucleoprotein complex"/>
    <property type="evidence" value="ECO:0007669"/>
    <property type="project" value="UniProtKB-KW"/>
</dbReference>
<dbReference type="InterPro" id="IPR047863">
    <property type="entry name" value="Ribosomal_uS8_CS"/>
</dbReference>
<evidence type="ECO:0000256" key="1">
    <source>
        <dbReference type="ARBA" id="ARBA00002569"/>
    </source>
</evidence>
<evidence type="ECO:0000256" key="5">
    <source>
        <dbReference type="ARBA" id="ARBA00035153"/>
    </source>
</evidence>
<keyword evidence="8" id="KW-1185">Reference proteome</keyword>
<accession>A0AAE2D0K0</accession>
<dbReference type="GO" id="GO:0003735">
    <property type="term" value="F:structural constituent of ribosome"/>
    <property type="evidence" value="ECO:0007669"/>
    <property type="project" value="InterPro"/>
</dbReference>
<dbReference type="PANTHER" id="PTHR11758">
    <property type="entry name" value="40S RIBOSOMAL PROTEIN S15A"/>
    <property type="match status" value="1"/>
</dbReference>
<evidence type="ECO:0000313" key="7">
    <source>
        <dbReference type="EMBL" id="KAK4440839.1"/>
    </source>
</evidence>
<dbReference type="HAMAP" id="MF_01302_A">
    <property type="entry name" value="Ribosomal_uS8_A"/>
    <property type="match status" value="1"/>
</dbReference>
<comment type="similarity">
    <text evidence="2 6">Belongs to the universal ribosomal protein uS8 family.</text>
</comment>
<protein>
    <recommendedName>
        <fullName evidence="5">Small ribosomal subunit protein uS8c</fullName>
    </recommendedName>
</protein>
<keyword evidence="3 6" id="KW-0689">Ribosomal protein</keyword>
<dbReference type="NCBIfam" id="NF003115">
    <property type="entry name" value="PRK04034.1"/>
    <property type="match status" value="2"/>
</dbReference>
<evidence type="ECO:0000313" key="8">
    <source>
        <dbReference type="Proteomes" id="UP001293254"/>
    </source>
</evidence>
<dbReference type="SUPFAM" id="SSF56047">
    <property type="entry name" value="Ribosomal protein S8"/>
    <property type="match status" value="2"/>
</dbReference>
<sequence>MVRVSVLNDALKSMYNAEKRGKRQVMIRPSSKVIIKFLLVMQKHGYIGEFEYVDDHRAGKIVVELNGRLNKCGVISPRFDVGVKEIEPWTARLLPSRQFGYIVLTTSAGIMDHEEARRKNVGGKGWKMVRVSVLNDALKSMYNAEKRGKRQVMIRPSSKVIIKFLLVMQKHGYIGEFEYVDDHRAGKIVVELNGRLNKCGVISPRFDVGVKEIEPWTARLLPSRQFGYIVLTTSAGIMDHEEARRKNVGGKVLGFFY</sequence>
<evidence type="ECO:0000256" key="6">
    <source>
        <dbReference type="RuleBase" id="RU003660"/>
    </source>
</evidence>
<gene>
    <name evidence="7" type="ORF">Salat_0418800</name>
</gene>
<organism evidence="7 8">
    <name type="scientific">Sesamum alatum</name>
    <dbReference type="NCBI Taxonomy" id="300844"/>
    <lineage>
        <taxon>Eukaryota</taxon>
        <taxon>Viridiplantae</taxon>
        <taxon>Streptophyta</taxon>
        <taxon>Embryophyta</taxon>
        <taxon>Tracheophyta</taxon>
        <taxon>Spermatophyta</taxon>
        <taxon>Magnoliopsida</taxon>
        <taxon>eudicotyledons</taxon>
        <taxon>Gunneridae</taxon>
        <taxon>Pentapetalae</taxon>
        <taxon>asterids</taxon>
        <taxon>lamiids</taxon>
        <taxon>Lamiales</taxon>
        <taxon>Pedaliaceae</taxon>
        <taxon>Sesamum</taxon>
    </lineage>
</organism>
<evidence type="ECO:0000256" key="3">
    <source>
        <dbReference type="ARBA" id="ARBA00022980"/>
    </source>
</evidence>
<dbReference type="EMBL" id="JACGWO010000001">
    <property type="protein sequence ID" value="KAK4440839.1"/>
    <property type="molecule type" value="Genomic_DNA"/>
</dbReference>
<dbReference type="GO" id="GO:0005840">
    <property type="term" value="C:ribosome"/>
    <property type="evidence" value="ECO:0007669"/>
    <property type="project" value="UniProtKB-KW"/>
</dbReference>
<keyword evidence="4 6" id="KW-0687">Ribonucleoprotein</keyword>
<evidence type="ECO:0000256" key="4">
    <source>
        <dbReference type="ARBA" id="ARBA00023274"/>
    </source>
</evidence>
<evidence type="ECO:0000256" key="2">
    <source>
        <dbReference type="ARBA" id="ARBA00006471"/>
    </source>
</evidence>
<dbReference type="AlphaFoldDB" id="A0AAE2D0K0"/>
<name>A0AAE2D0K0_9LAMI</name>
<proteinExistence type="inferred from homology"/>
<dbReference type="Gene3D" id="3.30.1490.10">
    <property type="match status" value="2"/>
</dbReference>
<reference evidence="7" key="1">
    <citation type="submission" date="2020-06" db="EMBL/GenBank/DDBJ databases">
        <authorList>
            <person name="Li T."/>
            <person name="Hu X."/>
            <person name="Zhang T."/>
            <person name="Song X."/>
            <person name="Zhang H."/>
            <person name="Dai N."/>
            <person name="Sheng W."/>
            <person name="Hou X."/>
            <person name="Wei L."/>
        </authorList>
    </citation>
    <scope>NUCLEOTIDE SEQUENCE</scope>
    <source>
        <strain evidence="7">3651</strain>
        <tissue evidence="7">Leaf</tissue>
    </source>
</reference>
<dbReference type="GO" id="GO:0006412">
    <property type="term" value="P:translation"/>
    <property type="evidence" value="ECO:0007669"/>
    <property type="project" value="InterPro"/>
</dbReference>
<dbReference type="Pfam" id="PF00410">
    <property type="entry name" value="Ribosomal_S8"/>
    <property type="match status" value="2"/>
</dbReference>
<dbReference type="FunFam" id="3.30.1490.10:FF:000002">
    <property type="entry name" value="40S ribosomal protein S15a"/>
    <property type="match status" value="2"/>
</dbReference>
<reference evidence="7" key="2">
    <citation type="journal article" date="2024" name="Plant">
        <title>Genomic evolution and insights into agronomic trait innovations of Sesamum species.</title>
        <authorList>
            <person name="Miao H."/>
            <person name="Wang L."/>
            <person name="Qu L."/>
            <person name="Liu H."/>
            <person name="Sun Y."/>
            <person name="Le M."/>
            <person name="Wang Q."/>
            <person name="Wei S."/>
            <person name="Zheng Y."/>
            <person name="Lin W."/>
            <person name="Duan Y."/>
            <person name="Cao H."/>
            <person name="Xiong S."/>
            <person name="Wang X."/>
            <person name="Wei L."/>
            <person name="Li C."/>
            <person name="Ma Q."/>
            <person name="Ju M."/>
            <person name="Zhao R."/>
            <person name="Li G."/>
            <person name="Mu C."/>
            <person name="Tian Q."/>
            <person name="Mei H."/>
            <person name="Zhang T."/>
            <person name="Gao T."/>
            <person name="Zhang H."/>
        </authorList>
    </citation>
    <scope>NUCLEOTIDE SEQUENCE</scope>
    <source>
        <strain evidence="7">3651</strain>
    </source>
</reference>
<dbReference type="Proteomes" id="UP001293254">
    <property type="component" value="Unassembled WGS sequence"/>
</dbReference>
<comment type="caution">
    <text evidence="7">The sequence shown here is derived from an EMBL/GenBank/DDBJ whole genome shotgun (WGS) entry which is preliminary data.</text>
</comment>
<dbReference type="PROSITE" id="PS00053">
    <property type="entry name" value="RIBOSOMAL_S8"/>
    <property type="match status" value="2"/>
</dbReference>
<dbReference type="InterPro" id="IPR000630">
    <property type="entry name" value="Ribosomal_uS8"/>
</dbReference>
<dbReference type="Gene3D" id="3.30.1370.30">
    <property type="match status" value="2"/>
</dbReference>
<dbReference type="FunFam" id="3.30.1370.30:FF:000001">
    <property type="entry name" value="40S ribosomal protein S15a"/>
    <property type="match status" value="2"/>
</dbReference>